<dbReference type="AlphaFoldDB" id="A0A366M5W6"/>
<proteinExistence type="predicted"/>
<dbReference type="Proteomes" id="UP000253303">
    <property type="component" value="Unassembled WGS sequence"/>
</dbReference>
<sequence length="127" mass="13863">MSGYLPGWEQVEMSLPIAWERRFRPWKYSVSHSRLELRGFPAAVGERAIALAFHGVLAVRLRSVYMGLSLAEANAGARREMLSFAGVPPDADRVRCIVIGPDGRDGFVVCGTFSAWTAPGQSSGRPV</sequence>
<evidence type="ECO:0000313" key="2">
    <source>
        <dbReference type="Proteomes" id="UP000253303"/>
    </source>
</evidence>
<keyword evidence="2" id="KW-1185">Reference proteome</keyword>
<accession>A0A366M5W6</accession>
<reference evidence="1 2" key="1">
    <citation type="submission" date="2018-06" db="EMBL/GenBank/DDBJ databases">
        <title>Sphaerisporangium craniellae sp. nov., isolated from a marine sponge in the South China Sea.</title>
        <authorList>
            <person name="Li L."/>
        </authorList>
    </citation>
    <scope>NUCLEOTIDE SEQUENCE [LARGE SCALE GENOMIC DNA]</scope>
    <source>
        <strain evidence="1 2">LHW63015</strain>
    </source>
</reference>
<gene>
    <name evidence="1" type="ORF">DP939_07225</name>
</gene>
<dbReference type="OrthoDB" id="5148951at2"/>
<comment type="caution">
    <text evidence="1">The sequence shown here is derived from an EMBL/GenBank/DDBJ whole genome shotgun (WGS) entry which is preliminary data.</text>
</comment>
<protein>
    <submittedName>
        <fullName evidence="1">Uncharacterized protein</fullName>
    </submittedName>
</protein>
<evidence type="ECO:0000313" key="1">
    <source>
        <dbReference type="EMBL" id="RBQ20852.1"/>
    </source>
</evidence>
<dbReference type="EMBL" id="QMEY01000002">
    <property type="protein sequence ID" value="RBQ20852.1"/>
    <property type="molecule type" value="Genomic_DNA"/>
</dbReference>
<dbReference type="RefSeq" id="WP_113979809.1">
    <property type="nucleotide sequence ID" value="NZ_QMEY01000002.1"/>
</dbReference>
<organism evidence="1 2">
    <name type="scientific">Spongiactinospora rosea</name>
    <dbReference type="NCBI Taxonomy" id="2248750"/>
    <lineage>
        <taxon>Bacteria</taxon>
        <taxon>Bacillati</taxon>
        <taxon>Actinomycetota</taxon>
        <taxon>Actinomycetes</taxon>
        <taxon>Streptosporangiales</taxon>
        <taxon>Streptosporangiaceae</taxon>
        <taxon>Spongiactinospora</taxon>
    </lineage>
</organism>
<name>A0A366M5W6_9ACTN</name>